<dbReference type="Pfam" id="PF01019">
    <property type="entry name" value="G_glu_transpept"/>
    <property type="match status" value="1"/>
</dbReference>
<dbReference type="Gene3D" id="1.10.246.130">
    <property type="match status" value="1"/>
</dbReference>
<dbReference type="Gene3D" id="3.60.20.40">
    <property type="match status" value="1"/>
</dbReference>
<dbReference type="SUPFAM" id="SSF56235">
    <property type="entry name" value="N-terminal nucleophile aminohydrolases (Ntn hydrolases)"/>
    <property type="match status" value="1"/>
</dbReference>
<comment type="similarity">
    <text evidence="1">Belongs to the gamma-glutamyltransferase family.</text>
</comment>
<dbReference type="InterPro" id="IPR051792">
    <property type="entry name" value="GGT_bact"/>
</dbReference>
<feature type="region of interest" description="Disordered" evidence="5">
    <location>
        <begin position="373"/>
        <end position="400"/>
    </location>
</feature>
<gene>
    <name evidence="7" type="ORF">E5988_10705</name>
</gene>
<evidence type="ECO:0000256" key="2">
    <source>
        <dbReference type="ARBA" id="ARBA00022679"/>
    </source>
</evidence>
<evidence type="ECO:0000256" key="3">
    <source>
        <dbReference type="ARBA" id="ARBA00022801"/>
    </source>
</evidence>
<keyword evidence="2" id="KW-0808">Transferase</keyword>
<evidence type="ECO:0000256" key="4">
    <source>
        <dbReference type="ARBA" id="ARBA00023145"/>
    </source>
</evidence>
<evidence type="ECO:0000313" key="8">
    <source>
        <dbReference type="Proteomes" id="UP000308038"/>
    </source>
</evidence>
<accession>A0ABY2QJM5</accession>
<feature type="chain" id="PRO_5046328408" evidence="6">
    <location>
        <begin position="24"/>
        <end position="579"/>
    </location>
</feature>
<name>A0ABY2QJM5_9SPHN</name>
<dbReference type="Proteomes" id="UP000308038">
    <property type="component" value="Unassembled WGS sequence"/>
</dbReference>
<keyword evidence="8" id="KW-1185">Reference proteome</keyword>
<dbReference type="PANTHER" id="PTHR43199">
    <property type="entry name" value="GLUTATHIONE HYDROLASE"/>
    <property type="match status" value="1"/>
</dbReference>
<protein>
    <submittedName>
        <fullName evidence="7">Gamma-glutamyltransferase family protein</fullName>
    </submittedName>
</protein>
<evidence type="ECO:0000256" key="5">
    <source>
        <dbReference type="SAM" id="MobiDB-lite"/>
    </source>
</evidence>
<keyword evidence="4" id="KW-0865">Zymogen</keyword>
<evidence type="ECO:0000313" key="7">
    <source>
        <dbReference type="EMBL" id="THG39715.1"/>
    </source>
</evidence>
<proteinExistence type="inferred from homology"/>
<dbReference type="InterPro" id="IPR029055">
    <property type="entry name" value="Ntn_hydrolases_N"/>
</dbReference>
<dbReference type="EMBL" id="SSTI01000007">
    <property type="protein sequence ID" value="THG39715.1"/>
    <property type="molecule type" value="Genomic_DNA"/>
</dbReference>
<dbReference type="InterPro" id="IPR043137">
    <property type="entry name" value="GGT_ssub_C"/>
</dbReference>
<reference evidence="7 8" key="1">
    <citation type="submission" date="2019-04" db="EMBL/GenBank/DDBJ databases">
        <title>Microbes associate with the intestines of laboratory mice.</title>
        <authorList>
            <person name="Navarre W."/>
            <person name="Wong E."/>
            <person name="Huang K.C."/>
            <person name="Tropini C."/>
            <person name="Ng K."/>
            <person name="Yu B."/>
        </authorList>
    </citation>
    <scope>NUCLEOTIDE SEQUENCE [LARGE SCALE GENOMIC DNA]</scope>
    <source>
        <strain evidence="7 8">NM83_B4-11</strain>
    </source>
</reference>
<dbReference type="InterPro" id="IPR043138">
    <property type="entry name" value="GGT_lsub"/>
</dbReference>
<comment type="caution">
    <text evidence="7">The sequence shown here is derived from an EMBL/GenBank/DDBJ whole genome shotgun (WGS) entry which is preliminary data.</text>
</comment>
<evidence type="ECO:0000256" key="6">
    <source>
        <dbReference type="SAM" id="SignalP"/>
    </source>
</evidence>
<keyword evidence="6" id="KW-0732">Signal</keyword>
<feature type="signal peptide" evidence="6">
    <location>
        <begin position="1"/>
        <end position="23"/>
    </location>
</feature>
<keyword evidence="3" id="KW-0378">Hydrolase</keyword>
<organism evidence="7 8">
    <name type="scientific">Sphingomonas olei</name>
    <dbReference type="NCBI Taxonomy" id="1886787"/>
    <lineage>
        <taxon>Bacteria</taxon>
        <taxon>Pseudomonadati</taxon>
        <taxon>Pseudomonadota</taxon>
        <taxon>Alphaproteobacteria</taxon>
        <taxon>Sphingomonadales</taxon>
        <taxon>Sphingomonadaceae</taxon>
        <taxon>Sphingomonas</taxon>
    </lineage>
</organism>
<sequence>MGSRAMKKMLALAALIAPVPALAQGMVTSADPRATEAGREILRAGGSASDAALAMMLALTVVEPQSSGIGGGGFLLHQSAKGPLETIDGREKAPMAATPDRFLGPDGKPIPFVQAFPGGKSVGVPGNIRLAALASKKWGKLPWKALFAPAIRLAENGYTVTRPMAAASTNLTPMWSGGSTAVAGPEGGTSTGVADSTGRFPQIAAMYSRNGKPLAEGETIKNPTLAKLLRKIAAEGPDAFYTGENAKALLTAVTTSKVAPGDMTAADLTAYEAKERAPVCGTYRSYKVCGMGPPSSGATTVLQILGMLERFDLAKLGKDSPESWHLIAEAMQLAYADREKYLGDADFVDVPVAGLIDKGYIAQRSGLISPARALGRYEPGTPPGAQPRTPGSQPNEHGTTHFIAVDGEGDVATMTSTIEMPFGSQLMANGFVLNNELTDFSLAPEKDGAPVANRVEPGKRPLSSMSPTIVYDQSGAPVFTVGAAGGKTIIMQVAKAIIAHFDWKLPARDALGLGLVFFNNDGIVLEQGTILAPMKPALKAKGHKVSVARLGLKANAAERTPSGWVGAADPRGVGNALSE</sequence>
<evidence type="ECO:0000256" key="1">
    <source>
        <dbReference type="ARBA" id="ARBA00009381"/>
    </source>
</evidence>
<dbReference type="PANTHER" id="PTHR43199:SF1">
    <property type="entry name" value="GLUTATHIONE HYDROLASE PROENZYME"/>
    <property type="match status" value="1"/>
</dbReference>
<dbReference type="PRINTS" id="PR01210">
    <property type="entry name" value="GGTRANSPTASE"/>
</dbReference>